<protein>
    <submittedName>
        <fullName evidence="1">Uncharacterized protein</fullName>
    </submittedName>
</protein>
<reference evidence="1 2" key="1">
    <citation type="submission" date="2019-06" db="EMBL/GenBank/DDBJ databases">
        <title>Whole genome shotgun sequence of Brevibacillus parabrevis NBRC 12334.</title>
        <authorList>
            <person name="Hosoyama A."/>
            <person name="Uohara A."/>
            <person name="Ohji S."/>
            <person name="Ichikawa N."/>
        </authorList>
    </citation>
    <scope>NUCLEOTIDE SEQUENCE [LARGE SCALE GENOMIC DNA]</scope>
    <source>
        <strain evidence="1 2">NBRC 12334</strain>
    </source>
</reference>
<accession>A0A4Y3PRT4</accession>
<keyword evidence="2" id="KW-1185">Reference proteome</keyword>
<name>A0A4Y3PRT4_BREPA</name>
<sequence>MYSFGLAAIGLVEQIILHVIALQQTSPCHRSSEQQLIHLLEQLDDFFRICVRKADFWGVPFANRGIEGEAAQREKRSMLGSALQQLERYGSPSSALSSAFKVKLKDIVLPLKKYGDLGGSVRSVIETNRHYQAPWLNREVLPAVTKSHKVVVQSKKWKKNP</sequence>
<gene>
    <name evidence="1" type="ORF">BPA01_54570</name>
</gene>
<dbReference type="EMBL" id="BJMH01000062">
    <property type="protein sequence ID" value="GEB35877.1"/>
    <property type="molecule type" value="Genomic_DNA"/>
</dbReference>
<proteinExistence type="predicted"/>
<comment type="caution">
    <text evidence="1">The sequence shown here is derived from an EMBL/GenBank/DDBJ whole genome shotgun (WGS) entry which is preliminary data.</text>
</comment>
<dbReference type="Proteomes" id="UP000316882">
    <property type="component" value="Unassembled WGS sequence"/>
</dbReference>
<evidence type="ECO:0000313" key="2">
    <source>
        <dbReference type="Proteomes" id="UP000316882"/>
    </source>
</evidence>
<organism evidence="1 2">
    <name type="scientific">Brevibacillus parabrevis</name>
    <dbReference type="NCBI Taxonomy" id="54914"/>
    <lineage>
        <taxon>Bacteria</taxon>
        <taxon>Bacillati</taxon>
        <taxon>Bacillota</taxon>
        <taxon>Bacilli</taxon>
        <taxon>Bacillales</taxon>
        <taxon>Paenibacillaceae</taxon>
        <taxon>Brevibacillus</taxon>
    </lineage>
</organism>
<evidence type="ECO:0000313" key="1">
    <source>
        <dbReference type="EMBL" id="GEB35877.1"/>
    </source>
</evidence>
<dbReference type="AlphaFoldDB" id="A0A4Y3PRT4"/>